<organism evidence="2 3">
    <name type="scientific">Tsukamurella paurometabola</name>
    <name type="common">Corynebacterium paurometabolum</name>
    <dbReference type="NCBI Taxonomy" id="2061"/>
    <lineage>
        <taxon>Bacteria</taxon>
        <taxon>Bacillati</taxon>
        <taxon>Actinomycetota</taxon>
        <taxon>Actinomycetes</taxon>
        <taxon>Mycobacteriales</taxon>
        <taxon>Tsukamurellaceae</taxon>
        <taxon>Tsukamurella</taxon>
    </lineage>
</organism>
<feature type="compositionally biased region" description="Low complexity" evidence="1">
    <location>
        <begin position="26"/>
        <end position="43"/>
    </location>
</feature>
<evidence type="ECO:0008006" key="4">
    <source>
        <dbReference type="Google" id="ProtNLM"/>
    </source>
</evidence>
<gene>
    <name evidence="2" type="ORF">NCTC10741_04356</name>
</gene>
<evidence type="ECO:0000313" key="3">
    <source>
        <dbReference type="Proteomes" id="UP000271626"/>
    </source>
</evidence>
<feature type="region of interest" description="Disordered" evidence="1">
    <location>
        <begin position="26"/>
        <end position="48"/>
    </location>
</feature>
<dbReference type="RefSeq" id="WP_126198312.1">
    <property type="nucleotide sequence ID" value="NZ_CP085954.1"/>
</dbReference>
<protein>
    <recommendedName>
        <fullName evidence="4">Lipoprotein</fullName>
    </recommendedName>
</protein>
<dbReference type="Proteomes" id="UP000271626">
    <property type="component" value="Chromosome"/>
</dbReference>
<sequence length="222" mass="22861">MNTKNITIAVLTAGMAAALTGCGDGTASDTGATSTAPVPAAASEGAPNKNARGAIEAEWGQPVEVKDASGKRIVKITPLKLDATGCDSISASKLAGSEGPTDVIVNAVRFVAKVETGDYKSSQWLWQSNIDLIANNGQVVTNLDLSQDPALSDIECHGAMNPQLIGVPTNSSKVGGPNIYLPIGKTNGGPKAIGYAVMADGVPEGTYRVEWTRPADGWQLIK</sequence>
<accession>A0A3P8ME63</accession>
<evidence type="ECO:0000313" key="2">
    <source>
        <dbReference type="EMBL" id="VDR41186.1"/>
    </source>
</evidence>
<evidence type="ECO:0000256" key="1">
    <source>
        <dbReference type="SAM" id="MobiDB-lite"/>
    </source>
</evidence>
<dbReference type="PROSITE" id="PS51257">
    <property type="entry name" value="PROKAR_LIPOPROTEIN"/>
    <property type="match status" value="1"/>
</dbReference>
<dbReference type="AlphaFoldDB" id="A0A3P8ME63"/>
<dbReference type="EMBL" id="LR131273">
    <property type="protein sequence ID" value="VDR41186.1"/>
    <property type="molecule type" value="Genomic_DNA"/>
</dbReference>
<reference evidence="2 3" key="1">
    <citation type="submission" date="2018-12" db="EMBL/GenBank/DDBJ databases">
        <authorList>
            <consortium name="Pathogen Informatics"/>
        </authorList>
    </citation>
    <scope>NUCLEOTIDE SEQUENCE [LARGE SCALE GENOMIC DNA]</scope>
    <source>
        <strain evidence="2 3">NCTC10741</strain>
    </source>
</reference>
<proteinExistence type="predicted"/>
<name>A0A3P8ME63_TSUPA</name>